<keyword evidence="1" id="KW-1133">Transmembrane helix</keyword>
<feature type="transmembrane region" description="Helical" evidence="1">
    <location>
        <begin position="101"/>
        <end position="123"/>
    </location>
</feature>
<dbReference type="InterPro" id="IPR046740">
    <property type="entry name" value="DUF6790"/>
</dbReference>
<proteinExistence type="predicted"/>
<protein>
    <recommendedName>
        <fullName evidence="4">DoxX-like protein</fullName>
    </recommendedName>
</protein>
<evidence type="ECO:0008006" key="4">
    <source>
        <dbReference type="Google" id="ProtNLM"/>
    </source>
</evidence>
<keyword evidence="1" id="KW-0472">Membrane</keyword>
<keyword evidence="3" id="KW-1185">Reference proteome</keyword>
<evidence type="ECO:0000313" key="3">
    <source>
        <dbReference type="Proteomes" id="UP000295718"/>
    </source>
</evidence>
<organism evidence="2 3">
    <name type="scientific">Kineothrix alysoides</name>
    <dbReference type="NCBI Taxonomy" id="1469948"/>
    <lineage>
        <taxon>Bacteria</taxon>
        <taxon>Bacillati</taxon>
        <taxon>Bacillota</taxon>
        <taxon>Clostridia</taxon>
        <taxon>Lachnospirales</taxon>
        <taxon>Lachnospiraceae</taxon>
        <taxon>Kineothrix</taxon>
    </lineage>
</organism>
<feature type="transmembrane region" description="Helical" evidence="1">
    <location>
        <begin position="73"/>
        <end position="94"/>
    </location>
</feature>
<feature type="transmembrane region" description="Helical" evidence="1">
    <location>
        <begin position="30"/>
        <end position="53"/>
    </location>
</feature>
<dbReference type="Proteomes" id="UP000295718">
    <property type="component" value="Unassembled WGS sequence"/>
</dbReference>
<feature type="transmembrane region" description="Helical" evidence="1">
    <location>
        <begin position="6"/>
        <end position="23"/>
    </location>
</feature>
<dbReference type="Pfam" id="PF20589">
    <property type="entry name" value="DUF6790"/>
    <property type="match status" value="1"/>
</dbReference>
<feature type="transmembrane region" description="Helical" evidence="1">
    <location>
        <begin position="129"/>
        <end position="147"/>
    </location>
</feature>
<dbReference type="AlphaFoldDB" id="A0A4V6NGK0"/>
<dbReference type="OrthoDB" id="5072157at2"/>
<name>A0A4V6NGK0_9FIRM</name>
<dbReference type="EMBL" id="SLUO01000019">
    <property type="protein sequence ID" value="TCL54652.1"/>
    <property type="molecule type" value="Genomic_DNA"/>
</dbReference>
<gene>
    <name evidence="2" type="ORF">EDD76_11977</name>
</gene>
<comment type="caution">
    <text evidence="2">The sequence shown here is derived from an EMBL/GenBank/DDBJ whole genome shotgun (WGS) entry which is preliminary data.</text>
</comment>
<sequence>MHMIYVIGVMLVIPAICVAIDYSRKPKEDLLFLFCKWFVFWAIGIRGITGGLMQTLNPAYTAWLLQTGTDNYIIIRELGGANLSFGVLGIISIFSHSYRKAAALSCAIFLLVAAVIHISRLSVIELSEVMSLVGDLFVVAIAVMVFAEDKKRTNKMNS</sequence>
<keyword evidence="1" id="KW-0812">Transmembrane</keyword>
<reference evidence="2 3" key="1">
    <citation type="submission" date="2019-03" db="EMBL/GenBank/DDBJ databases">
        <title>Genomic Encyclopedia of Type Strains, Phase IV (KMG-IV): sequencing the most valuable type-strain genomes for metagenomic binning, comparative biology and taxonomic classification.</title>
        <authorList>
            <person name="Goeker M."/>
        </authorList>
    </citation>
    <scope>NUCLEOTIDE SEQUENCE [LARGE SCALE GENOMIC DNA]</scope>
    <source>
        <strain evidence="2 3">DSM 100556</strain>
    </source>
</reference>
<accession>A0A4V6NGK0</accession>
<evidence type="ECO:0000313" key="2">
    <source>
        <dbReference type="EMBL" id="TCL54652.1"/>
    </source>
</evidence>
<evidence type="ECO:0000256" key="1">
    <source>
        <dbReference type="SAM" id="Phobius"/>
    </source>
</evidence>